<dbReference type="Pfam" id="PF02577">
    <property type="entry name" value="BFN_dom"/>
    <property type="match status" value="1"/>
</dbReference>
<organism evidence="2 3">
    <name type="scientific">bacterium (Candidatus Ratteibacteria) CG01_land_8_20_14_3_00_40_19</name>
    <dbReference type="NCBI Taxonomy" id="2014290"/>
    <lineage>
        <taxon>Bacteria</taxon>
        <taxon>Candidatus Ratteibacteria</taxon>
    </lineage>
</organism>
<dbReference type="AlphaFoldDB" id="A0A2M7E6U2"/>
<dbReference type="InterPro" id="IPR036104">
    <property type="entry name" value="BFN_sf"/>
</dbReference>
<dbReference type="Proteomes" id="UP000228886">
    <property type="component" value="Unassembled WGS sequence"/>
</dbReference>
<evidence type="ECO:0000259" key="1">
    <source>
        <dbReference type="PROSITE" id="PS51658"/>
    </source>
</evidence>
<reference evidence="3" key="1">
    <citation type="submission" date="2017-09" db="EMBL/GenBank/DDBJ databases">
        <title>Depth-based differentiation of microbial function through sediment-hosted aquifers and enrichment of novel symbionts in the deep terrestrial subsurface.</title>
        <authorList>
            <person name="Probst A.J."/>
            <person name="Ladd B."/>
            <person name="Jarett J.K."/>
            <person name="Geller-Mcgrath D.E."/>
            <person name="Sieber C.M.K."/>
            <person name="Emerson J.B."/>
            <person name="Anantharaman K."/>
            <person name="Thomas B.C."/>
            <person name="Malmstrom R."/>
            <person name="Stieglmeier M."/>
            <person name="Klingl A."/>
            <person name="Woyke T."/>
            <person name="Ryan C.M."/>
            <person name="Banfield J.F."/>
        </authorList>
    </citation>
    <scope>NUCLEOTIDE SEQUENCE [LARGE SCALE GENOMIC DNA]</scope>
</reference>
<dbReference type="EMBL" id="PETL01000350">
    <property type="protein sequence ID" value="PIV63462.1"/>
    <property type="molecule type" value="Genomic_DNA"/>
</dbReference>
<evidence type="ECO:0000313" key="3">
    <source>
        <dbReference type="Proteomes" id="UP000228886"/>
    </source>
</evidence>
<dbReference type="PANTHER" id="PTHR15160:SF1">
    <property type="entry name" value="VON HIPPEL-LINDAU DISEASE TUMOR SUPPRESSOR"/>
    <property type="match status" value="1"/>
</dbReference>
<comment type="caution">
    <text evidence="2">The sequence shown here is derived from an EMBL/GenBank/DDBJ whole genome shotgun (WGS) entry which is preliminary data.</text>
</comment>
<name>A0A2M7E6U2_9BACT</name>
<dbReference type="PANTHER" id="PTHR15160">
    <property type="entry name" value="VON HIPPEL-LINDAU PROTEIN"/>
    <property type="match status" value="1"/>
</dbReference>
<protein>
    <recommendedName>
        <fullName evidence="1">BFN domain-containing protein</fullName>
    </recommendedName>
</protein>
<dbReference type="PROSITE" id="PS51658">
    <property type="entry name" value="BFN"/>
    <property type="match status" value="1"/>
</dbReference>
<dbReference type="SUPFAM" id="SSF103256">
    <property type="entry name" value="Hypothetical protein TM0160"/>
    <property type="match status" value="1"/>
</dbReference>
<proteinExistence type="predicted"/>
<feature type="domain" description="BFN" evidence="1">
    <location>
        <begin position="1"/>
        <end position="131"/>
    </location>
</feature>
<dbReference type="GO" id="GO:0004518">
    <property type="term" value="F:nuclease activity"/>
    <property type="evidence" value="ECO:0007669"/>
    <property type="project" value="InterPro"/>
</dbReference>
<gene>
    <name evidence="2" type="ORF">COS11_07280</name>
</gene>
<evidence type="ECO:0000313" key="2">
    <source>
        <dbReference type="EMBL" id="PIV63462.1"/>
    </source>
</evidence>
<accession>A0A2M7E6U2</accession>
<sequence>MIEVKISGVALNSATGVPVVLLKDNKNRILPIVIGFFEAQAILFVLEKVELPRPLTHDLVKSMLDGLKAEFIRLEITTLKENTYFAKILLKFNGAIKYIDCRPSDGIALALKFEAPILVAEDLMKEEDSIAFSSGKNQPIGLEEVRRFRKSLESLKAEDFWKKLKGGT</sequence>
<dbReference type="InterPro" id="IPR003729">
    <property type="entry name" value="Bi_nuclease_dom"/>
</dbReference>
<dbReference type="Gene3D" id="3.10.690.10">
    <property type="entry name" value="Bifunctional nuclease domain"/>
    <property type="match status" value="1"/>
</dbReference>